<sequence>ANKKAKVVQEGAAKVEEILADASSSDELRELAEYARLLEEEVASLKPKEKSAQDVAAEVGKLRASVRSGIVKQMGWKPSCKTGGARWVYDGVCADPCQPTFKMKKFSHEELGNKLGGLEAPIRYGTLYQKGDITVRWPGDATFKLSGTYGLL</sequence>
<dbReference type="EMBL" id="JACGCI010000008">
    <property type="protein sequence ID" value="KAF6762053.1"/>
    <property type="molecule type" value="Genomic_DNA"/>
</dbReference>
<organism evidence="1 2">
    <name type="scientific">Ephemerocybe angulata</name>
    <dbReference type="NCBI Taxonomy" id="980116"/>
    <lineage>
        <taxon>Eukaryota</taxon>
        <taxon>Fungi</taxon>
        <taxon>Dikarya</taxon>
        <taxon>Basidiomycota</taxon>
        <taxon>Agaricomycotina</taxon>
        <taxon>Agaricomycetes</taxon>
        <taxon>Agaricomycetidae</taxon>
        <taxon>Agaricales</taxon>
        <taxon>Agaricineae</taxon>
        <taxon>Psathyrellaceae</taxon>
        <taxon>Ephemerocybe</taxon>
    </lineage>
</organism>
<gene>
    <name evidence="1" type="ORF">DFP72DRAFT_877888</name>
</gene>
<dbReference type="AlphaFoldDB" id="A0A8H6ID60"/>
<accession>A0A8H6ID60</accession>
<proteinExistence type="predicted"/>
<dbReference type="OrthoDB" id="5370359at2759"/>
<dbReference type="Proteomes" id="UP000521943">
    <property type="component" value="Unassembled WGS sequence"/>
</dbReference>
<protein>
    <submittedName>
        <fullName evidence="1">Uncharacterized protein</fullName>
    </submittedName>
</protein>
<comment type="caution">
    <text evidence="1">The sequence shown here is derived from an EMBL/GenBank/DDBJ whole genome shotgun (WGS) entry which is preliminary data.</text>
</comment>
<evidence type="ECO:0000313" key="2">
    <source>
        <dbReference type="Proteomes" id="UP000521943"/>
    </source>
</evidence>
<evidence type="ECO:0000313" key="1">
    <source>
        <dbReference type="EMBL" id="KAF6762053.1"/>
    </source>
</evidence>
<reference evidence="1 2" key="1">
    <citation type="submission" date="2020-07" db="EMBL/GenBank/DDBJ databases">
        <title>Comparative genomics of pyrophilous fungi reveals a link between fire events and developmental genes.</title>
        <authorList>
            <consortium name="DOE Joint Genome Institute"/>
            <person name="Steindorff A.S."/>
            <person name="Carver A."/>
            <person name="Calhoun S."/>
            <person name="Stillman K."/>
            <person name="Liu H."/>
            <person name="Lipzen A."/>
            <person name="Pangilinan J."/>
            <person name="Labutti K."/>
            <person name="Bruns T.D."/>
            <person name="Grigoriev I.V."/>
        </authorList>
    </citation>
    <scope>NUCLEOTIDE SEQUENCE [LARGE SCALE GENOMIC DNA]</scope>
    <source>
        <strain evidence="1 2">CBS 144469</strain>
    </source>
</reference>
<keyword evidence="2" id="KW-1185">Reference proteome</keyword>
<name>A0A8H6ID60_9AGAR</name>
<feature type="non-terminal residue" evidence="1">
    <location>
        <position position="152"/>
    </location>
</feature>